<feature type="transmembrane region" description="Helical" evidence="6">
    <location>
        <begin position="192"/>
        <end position="213"/>
    </location>
</feature>
<evidence type="ECO:0000256" key="5">
    <source>
        <dbReference type="ARBA" id="ARBA00023136"/>
    </source>
</evidence>
<feature type="transmembrane region" description="Helical" evidence="6">
    <location>
        <begin position="103"/>
        <end position="125"/>
    </location>
</feature>
<evidence type="ECO:0000256" key="4">
    <source>
        <dbReference type="ARBA" id="ARBA00022989"/>
    </source>
</evidence>
<evidence type="ECO:0000256" key="2">
    <source>
        <dbReference type="ARBA" id="ARBA00007511"/>
    </source>
</evidence>
<feature type="transmembrane region" description="Helical" evidence="6">
    <location>
        <begin position="6"/>
        <end position="27"/>
    </location>
</feature>
<keyword evidence="4 6" id="KW-1133">Transmembrane helix</keyword>
<feature type="transmembrane region" description="Helical" evidence="6">
    <location>
        <begin position="72"/>
        <end position="91"/>
    </location>
</feature>
<dbReference type="NCBIfam" id="TIGR03718">
    <property type="entry name" value="R_switched_Alx"/>
    <property type="match status" value="1"/>
</dbReference>
<feature type="transmembrane region" description="Helical" evidence="6">
    <location>
        <begin position="39"/>
        <end position="60"/>
    </location>
</feature>
<dbReference type="Proteomes" id="UP000501003">
    <property type="component" value="Chromosome"/>
</dbReference>
<evidence type="ECO:0000256" key="1">
    <source>
        <dbReference type="ARBA" id="ARBA00004141"/>
    </source>
</evidence>
<evidence type="ECO:0000256" key="6">
    <source>
        <dbReference type="SAM" id="Phobius"/>
    </source>
</evidence>
<keyword evidence="8" id="KW-1185">Reference proteome</keyword>
<dbReference type="InterPro" id="IPR022369">
    <property type="entry name" value="Integral_membrane_TerC_rswitch"/>
</dbReference>
<evidence type="ECO:0000313" key="7">
    <source>
        <dbReference type="EMBL" id="QKJ24958.1"/>
    </source>
</evidence>
<comment type="similarity">
    <text evidence="2">Belongs to the TerC family.</text>
</comment>
<feature type="transmembrane region" description="Helical" evidence="6">
    <location>
        <begin position="131"/>
        <end position="149"/>
    </location>
</feature>
<comment type="subcellular location">
    <subcellularLocation>
        <location evidence="1">Membrane</location>
        <topology evidence="1">Multi-pass membrane protein</topology>
    </subcellularLocation>
</comment>
<dbReference type="Pfam" id="PF03741">
    <property type="entry name" value="TerC"/>
    <property type="match status" value="1"/>
</dbReference>
<proteinExistence type="inferred from homology"/>
<feature type="transmembrane region" description="Helical" evidence="6">
    <location>
        <begin position="297"/>
        <end position="320"/>
    </location>
</feature>
<sequence>MQVELWVWITTIAVLVAILLADFIVQLKRPHEPSFKESGIQVSIYITLALLFTFLVGGVWGPQYAAEYIAGWVTEYSLSVDNIFVFLIIFTQFAVPKQLRSQVLLIGIAIALALRFVFIVLGAAFIERFSWAFYVFGAFLIFTAVKLVIETFHEGEEDRNESGGITKLISKLIPTTPDYHDNRYRVKLDGKWVYTPLLLVMISIGFTDLLFALDSIPAVYGLTNEPYIVFVANAFALLGLRQLYFLLGGLMERLKYLSVGLSIILAWIGLKLVIHALHKNELPFINGGQHVEIIPEISTELSLAVILITLAITTIWSLAVTRDDGKKTKKAAH</sequence>
<evidence type="ECO:0000256" key="3">
    <source>
        <dbReference type="ARBA" id="ARBA00022692"/>
    </source>
</evidence>
<dbReference type="RefSeq" id="WP_173493255.1">
    <property type="nucleotide sequence ID" value="NZ_CP054056.1"/>
</dbReference>
<dbReference type="PANTHER" id="PTHR30238">
    <property type="entry name" value="MEMBRANE BOUND PREDICTED REDOX MODULATOR"/>
    <property type="match status" value="1"/>
</dbReference>
<reference evidence="7 8" key="1">
    <citation type="submission" date="2020-05" db="EMBL/GenBank/DDBJ databases">
        <title>Aquirufa sp. strain 15G-AUS-rot a new Aquirufa species.</title>
        <authorList>
            <person name="Pitt A."/>
            <person name="Hahn M.W."/>
        </authorList>
    </citation>
    <scope>NUCLEOTIDE SEQUENCE [LARGE SCALE GENOMIC DNA]</scope>
    <source>
        <strain evidence="7 8">15G-AUS-rot</strain>
    </source>
</reference>
<protein>
    <submittedName>
        <fullName evidence="7">TerC family protein</fullName>
    </submittedName>
</protein>
<feature type="transmembrane region" description="Helical" evidence="6">
    <location>
        <begin position="256"/>
        <end position="277"/>
    </location>
</feature>
<keyword evidence="5 6" id="KW-0472">Membrane</keyword>
<accession>A0A7D4ULE9</accession>
<dbReference type="InterPro" id="IPR005496">
    <property type="entry name" value="Integral_membrane_TerC"/>
</dbReference>
<gene>
    <name evidence="7" type="ORF">HRU87_01780</name>
</gene>
<dbReference type="PANTHER" id="PTHR30238:SF0">
    <property type="entry name" value="THYLAKOID MEMBRANE PROTEIN TERC, CHLOROPLASTIC"/>
    <property type="match status" value="1"/>
</dbReference>
<dbReference type="AlphaFoldDB" id="A0A7D4ULE9"/>
<dbReference type="GO" id="GO:0016020">
    <property type="term" value="C:membrane"/>
    <property type="evidence" value="ECO:0007669"/>
    <property type="project" value="UniProtKB-SubCell"/>
</dbReference>
<feature type="transmembrane region" description="Helical" evidence="6">
    <location>
        <begin position="225"/>
        <end position="244"/>
    </location>
</feature>
<dbReference type="KEGG" id="aqg:HRU87_01780"/>
<dbReference type="EMBL" id="CP054056">
    <property type="protein sequence ID" value="QKJ24958.1"/>
    <property type="molecule type" value="Genomic_DNA"/>
</dbReference>
<evidence type="ECO:0000313" key="8">
    <source>
        <dbReference type="Proteomes" id="UP000501003"/>
    </source>
</evidence>
<organism evidence="7 8">
    <name type="scientific">Aquiluna borgnonia</name>
    <dbReference type="NCBI Taxonomy" id="2499157"/>
    <lineage>
        <taxon>Bacteria</taxon>
        <taxon>Bacillati</taxon>
        <taxon>Actinomycetota</taxon>
        <taxon>Actinomycetes</taxon>
        <taxon>Micrococcales</taxon>
        <taxon>Microbacteriaceae</taxon>
        <taxon>Luna cluster</taxon>
        <taxon>Luna-1 subcluster</taxon>
        <taxon>Aquiluna</taxon>
    </lineage>
</organism>
<keyword evidence="3 6" id="KW-0812">Transmembrane</keyword>
<name>A0A7D4ULE9_9MICO</name>